<gene>
    <name evidence="1" type="ORF">LNTAR_16428</name>
</gene>
<dbReference type="Proteomes" id="UP000004947">
    <property type="component" value="Unassembled WGS sequence"/>
</dbReference>
<dbReference type="EMBL" id="ABCK01000019">
    <property type="protein sequence ID" value="EDM26151.1"/>
    <property type="molecule type" value="Genomic_DNA"/>
</dbReference>
<organism evidence="1 2">
    <name type="scientific">Lentisphaera araneosa HTCC2155</name>
    <dbReference type="NCBI Taxonomy" id="313628"/>
    <lineage>
        <taxon>Bacteria</taxon>
        <taxon>Pseudomonadati</taxon>
        <taxon>Lentisphaerota</taxon>
        <taxon>Lentisphaeria</taxon>
        <taxon>Lentisphaerales</taxon>
        <taxon>Lentisphaeraceae</taxon>
        <taxon>Lentisphaera</taxon>
    </lineage>
</organism>
<name>A6DQA0_9BACT</name>
<comment type="caution">
    <text evidence="1">The sequence shown here is derived from an EMBL/GenBank/DDBJ whole genome shotgun (WGS) entry which is preliminary data.</text>
</comment>
<evidence type="ECO:0000313" key="2">
    <source>
        <dbReference type="Proteomes" id="UP000004947"/>
    </source>
</evidence>
<dbReference type="RefSeq" id="WP_007280029.1">
    <property type="nucleotide sequence ID" value="NZ_ABCK01000019.1"/>
</dbReference>
<sequence>MIRSDKGEISLVSSPSPHHPWQNAIIARGGFKQDKAAIKQKIKIGKVNQAAMSSISDKNRFRKLFPRAEPHPFYYRIGPFRIIRKNYDAQAPDRWGNSINCQLLPGTVIVETPYGLEALVTPPCISPLIFLFMLEYEIVSPVDAINSMAKDLGFSDDLKSVLRLPQNSWFRSVQPKHHQIGVALNIESNPITTGVVL</sequence>
<reference evidence="1 2" key="1">
    <citation type="journal article" date="2010" name="J. Bacteriol.">
        <title>Genome sequence of Lentisphaera araneosa HTCC2155T, the type species of the order Lentisphaerales in the phylum Lentisphaerae.</title>
        <authorList>
            <person name="Thrash J.C."/>
            <person name="Cho J.C."/>
            <person name="Vergin K.L."/>
            <person name="Morris R.M."/>
            <person name="Giovannoni S.J."/>
        </authorList>
    </citation>
    <scope>NUCLEOTIDE SEQUENCE [LARGE SCALE GENOMIC DNA]</scope>
    <source>
        <strain evidence="1 2">HTCC2155</strain>
    </source>
</reference>
<accession>A6DQA0</accession>
<keyword evidence="2" id="KW-1185">Reference proteome</keyword>
<dbReference type="STRING" id="313628.LNTAR_16428"/>
<evidence type="ECO:0000313" key="1">
    <source>
        <dbReference type="EMBL" id="EDM26151.1"/>
    </source>
</evidence>
<protein>
    <submittedName>
        <fullName evidence="1">Uncharacterized protein</fullName>
    </submittedName>
</protein>
<proteinExistence type="predicted"/>
<dbReference type="AlphaFoldDB" id="A6DQA0"/>